<feature type="signal peptide" evidence="1">
    <location>
        <begin position="1"/>
        <end position="25"/>
    </location>
</feature>
<keyword evidence="1" id="KW-0732">Signal</keyword>
<evidence type="ECO:0008006" key="4">
    <source>
        <dbReference type="Google" id="ProtNLM"/>
    </source>
</evidence>
<dbReference type="Proteomes" id="UP000815325">
    <property type="component" value="Unassembled WGS sequence"/>
</dbReference>
<keyword evidence="3" id="KW-1185">Reference proteome</keyword>
<evidence type="ECO:0000256" key="1">
    <source>
        <dbReference type="SAM" id="SignalP"/>
    </source>
</evidence>
<gene>
    <name evidence="2" type="ORF">DUNSADRAFT_16731</name>
</gene>
<accession>A0ABQ7G311</accession>
<evidence type="ECO:0000313" key="3">
    <source>
        <dbReference type="Proteomes" id="UP000815325"/>
    </source>
</evidence>
<feature type="chain" id="PRO_5045277829" description="Secreted protein" evidence="1">
    <location>
        <begin position="26"/>
        <end position="136"/>
    </location>
</feature>
<evidence type="ECO:0000313" key="2">
    <source>
        <dbReference type="EMBL" id="KAF5828986.1"/>
    </source>
</evidence>
<dbReference type="EMBL" id="MU070218">
    <property type="protein sequence ID" value="KAF5828986.1"/>
    <property type="molecule type" value="Genomic_DNA"/>
</dbReference>
<reference evidence="2" key="1">
    <citation type="submission" date="2017-08" db="EMBL/GenBank/DDBJ databases">
        <authorList>
            <person name="Polle J.E."/>
            <person name="Barry K."/>
            <person name="Cushman J."/>
            <person name="Schmutz J."/>
            <person name="Tran D."/>
            <person name="Hathwaick L.T."/>
            <person name="Yim W.C."/>
            <person name="Jenkins J."/>
            <person name="Mckie-Krisberg Z.M."/>
            <person name="Prochnik S."/>
            <person name="Lindquist E."/>
            <person name="Dockter R.B."/>
            <person name="Adam C."/>
            <person name="Molina H."/>
            <person name="Bunkerborg J."/>
            <person name="Jin E."/>
            <person name="Buchheim M."/>
            <person name="Magnuson J."/>
        </authorList>
    </citation>
    <scope>NUCLEOTIDE SEQUENCE</scope>
    <source>
        <strain evidence="2">CCAP 19/18</strain>
    </source>
</reference>
<comment type="caution">
    <text evidence="2">The sequence shown here is derived from an EMBL/GenBank/DDBJ whole genome shotgun (WGS) entry which is preliminary data.</text>
</comment>
<protein>
    <recommendedName>
        <fullName evidence="4">Secreted protein</fullName>
    </recommendedName>
</protein>
<organism evidence="2 3">
    <name type="scientific">Dunaliella salina</name>
    <name type="common">Green alga</name>
    <name type="synonym">Protococcus salinus</name>
    <dbReference type="NCBI Taxonomy" id="3046"/>
    <lineage>
        <taxon>Eukaryota</taxon>
        <taxon>Viridiplantae</taxon>
        <taxon>Chlorophyta</taxon>
        <taxon>core chlorophytes</taxon>
        <taxon>Chlorophyceae</taxon>
        <taxon>CS clade</taxon>
        <taxon>Chlamydomonadales</taxon>
        <taxon>Dunaliellaceae</taxon>
        <taxon>Dunaliella</taxon>
    </lineage>
</organism>
<sequence>MLTLIKMRSLLFSLSLSLCWNSCCEFECLDRKTLCFSLRNSCWNRRLCALLQHFLEGLPACEGWNQHVDMLRHSQKNTISEEFLCGYAVSDFQVPNAAHNSISGCTAFLRTVCASTLRVAVCCGVTDAAAELIRYR</sequence>
<name>A0ABQ7G311_DUNSA</name>
<proteinExistence type="predicted"/>